<name>A0A8T1HIR4_9STRA</name>
<evidence type="ECO:0000313" key="5">
    <source>
        <dbReference type="EMBL" id="KAG3211232.1"/>
    </source>
</evidence>
<dbReference type="Gene3D" id="1.10.645.10">
    <property type="entry name" value="Cytochrome-c3 Hydrogenase, chain B"/>
    <property type="match status" value="1"/>
</dbReference>
<gene>
    <name evidence="3" type="ORF">PC117_g18910</name>
    <name evidence="4" type="ORF">PC118_g13339</name>
    <name evidence="5" type="ORF">PC129_g17788</name>
</gene>
<dbReference type="PANTHER" id="PTHR11993">
    <property type="entry name" value="NADH-UBIQUINONE OXIDOREDUCTASE 49 KDA SUBUNIT"/>
    <property type="match status" value="1"/>
</dbReference>
<dbReference type="InterPro" id="IPR029014">
    <property type="entry name" value="NiFe-Hase_large"/>
</dbReference>
<dbReference type="GO" id="GO:0006120">
    <property type="term" value="P:mitochondrial electron transport, NADH to ubiquinone"/>
    <property type="evidence" value="ECO:0007669"/>
    <property type="project" value="TreeGrafter"/>
</dbReference>
<evidence type="ECO:0000256" key="1">
    <source>
        <dbReference type="ARBA" id="ARBA00005769"/>
    </source>
</evidence>
<dbReference type="Proteomes" id="UP000760860">
    <property type="component" value="Unassembled WGS sequence"/>
</dbReference>
<dbReference type="Pfam" id="PF00346">
    <property type="entry name" value="Complex1_49kDa"/>
    <property type="match status" value="1"/>
</dbReference>
<protein>
    <submittedName>
        <fullName evidence="5">NADH-ubiquinone oxidoreductase subunit</fullName>
    </submittedName>
</protein>
<dbReference type="GO" id="GO:0051287">
    <property type="term" value="F:NAD binding"/>
    <property type="evidence" value="ECO:0007669"/>
    <property type="project" value="InterPro"/>
</dbReference>
<dbReference type="InterPro" id="IPR022885">
    <property type="entry name" value="NDH1_su_D/H"/>
</dbReference>
<dbReference type="GO" id="GO:0005739">
    <property type="term" value="C:mitochondrion"/>
    <property type="evidence" value="ECO:0007669"/>
    <property type="project" value="GOC"/>
</dbReference>
<feature type="domain" description="NADH-quinone oxidoreductase subunit D" evidence="2">
    <location>
        <begin position="1"/>
        <end position="203"/>
    </location>
</feature>
<dbReference type="Proteomes" id="UP000697107">
    <property type="component" value="Unassembled WGS sequence"/>
</dbReference>
<proteinExistence type="inferred from homology"/>
<dbReference type="AlphaFoldDB" id="A0A8T1HIR4"/>
<evidence type="ECO:0000313" key="3">
    <source>
        <dbReference type="EMBL" id="KAG2912399.1"/>
    </source>
</evidence>
<comment type="similarity">
    <text evidence="1">Belongs to the complex I 49 kDa subunit family.</text>
</comment>
<dbReference type="PANTHER" id="PTHR11993:SF10">
    <property type="entry name" value="NADH DEHYDROGENASE [UBIQUINONE] IRON-SULFUR PROTEIN 2, MITOCHONDRIAL"/>
    <property type="match status" value="1"/>
</dbReference>
<dbReference type="EMBL" id="RCML01000455">
    <property type="protein sequence ID" value="KAG2976614.1"/>
    <property type="molecule type" value="Genomic_DNA"/>
</dbReference>
<dbReference type="SUPFAM" id="SSF56762">
    <property type="entry name" value="HydB/Nqo4-like"/>
    <property type="match status" value="1"/>
</dbReference>
<evidence type="ECO:0000313" key="4">
    <source>
        <dbReference type="EMBL" id="KAG2976614.1"/>
    </source>
</evidence>
<sequence length="203" mass="23212">MLTNNRIWKQRLVDIGIVSAKDALNLGFSGVMLRGSGISWDLRKTQPYEVYDQLEFDIPVGTNGDCYDRYLIRIEEMRQSIRIILQVLNKIPKGPIKLDDKKITNPNRIQIKNSMESLIHHFKYYSENISVNNGETYTVIEAPKGEYGVYLVSDGTNKPYRCKIKSPGFLHLQALDFMAKNHMIADVVTIIGTLDVVFGEIDR</sequence>
<dbReference type="InterPro" id="IPR001135">
    <property type="entry name" value="NADH_Q_OxRdtase_suD"/>
</dbReference>
<dbReference type="GO" id="GO:0048038">
    <property type="term" value="F:quinone binding"/>
    <property type="evidence" value="ECO:0007669"/>
    <property type="project" value="InterPro"/>
</dbReference>
<reference evidence="5" key="1">
    <citation type="submission" date="2018-05" db="EMBL/GenBank/DDBJ databases">
        <title>Effector identification in a new, highly contiguous assembly of the strawberry crown rot pathogen Phytophthora cactorum.</title>
        <authorList>
            <person name="Armitage A.D."/>
            <person name="Nellist C.F."/>
            <person name="Bates H."/>
            <person name="Vickerstaff R.J."/>
            <person name="Harrison R.J."/>
        </authorList>
    </citation>
    <scope>NUCLEOTIDE SEQUENCE</scope>
    <source>
        <strain evidence="3">4040</strain>
        <strain evidence="4">P415</strain>
        <strain evidence="5">P421</strain>
    </source>
</reference>
<dbReference type="GO" id="GO:0016651">
    <property type="term" value="F:oxidoreductase activity, acting on NAD(P)H"/>
    <property type="evidence" value="ECO:0007669"/>
    <property type="project" value="InterPro"/>
</dbReference>
<dbReference type="EMBL" id="RCMK01000788">
    <property type="protein sequence ID" value="KAG2912399.1"/>
    <property type="molecule type" value="Genomic_DNA"/>
</dbReference>
<dbReference type="EMBL" id="RCMV01000982">
    <property type="protein sequence ID" value="KAG3211232.1"/>
    <property type="molecule type" value="Genomic_DNA"/>
</dbReference>
<evidence type="ECO:0000313" key="6">
    <source>
        <dbReference type="Proteomes" id="UP000760860"/>
    </source>
</evidence>
<comment type="caution">
    <text evidence="5">The sequence shown here is derived from an EMBL/GenBank/DDBJ whole genome shotgun (WGS) entry which is preliminary data.</text>
</comment>
<organism evidence="5 6">
    <name type="scientific">Phytophthora cactorum</name>
    <dbReference type="NCBI Taxonomy" id="29920"/>
    <lineage>
        <taxon>Eukaryota</taxon>
        <taxon>Sar</taxon>
        <taxon>Stramenopiles</taxon>
        <taxon>Oomycota</taxon>
        <taxon>Peronosporomycetes</taxon>
        <taxon>Peronosporales</taxon>
        <taxon>Peronosporaceae</taxon>
        <taxon>Phytophthora</taxon>
    </lineage>
</organism>
<dbReference type="Proteomes" id="UP000736787">
    <property type="component" value="Unassembled WGS sequence"/>
</dbReference>
<evidence type="ECO:0000259" key="2">
    <source>
        <dbReference type="Pfam" id="PF00346"/>
    </source>
</evidence>
<accession>A0A8T1HIR4</accession>